<evidence type="ECO:0000313" key="1">
    <source>
        <dbReference type="EMBL" id="KAI3741863.1"/>
    </source>
</evidence>
<name>A0ACB9D5H9_9ASTR</name>
<evidence type="ECO:0000313" key="2">
    <source>
        <dbReference type="Proteomes" id="UP001056120"/>
    </source>
</evidence>
<reference evidence="1 2" key="2">
    <citation type="journal article" date="2022" name="Mol. Ecol. Resour.">
        <title>The genomes of chicory, endive, great burdock and yacon provide insights into Asteraceae paleo-polyploidization history and plant inulin production.</title>
        <authorList>
            <person name="Fan W."/>
            <person name="Wang S."/>
            <person name="Wang H."/>
            <person name="Wang A."/>
            <person name="Jiang F."/>
            <person name="Liu H."/>
            <person name="Zhao H."/>
            <person name="Xu D."/>
            <person name="Zhang Y."/>
        </authorList>
    </citation>
    <scope>NUCLEOTIDE SEQUENCE [LARGE SCALE GENOMIC DNA]</scope>
    <source>
        <strain evidence="2">cv. Yunnan</strain>
        <tissue evidence="1">Leaves</tissue>
    </source>
</reference>
<dbReference type="Proteomes" id="UP001056120">
    <property type="component" value="Linkage Group LG20"/>
</dbReference>
<keyword evidence="2" id="KW-1185">Reference proteome</keyword>
<protein>
    <submittedName>
        <fullName evidence="1">Uncharacterized protein</fullName>
    </submittedName>
</protein>
<comment type="caution">
    <text evidence="1">The sequence shown here is derived from an EMBL/GenBank/DDBJ whole genome shotgun (WGS) entry which is preliminary data.</text>
</comment>
<proteinExistence type="predicted"/>
<sequence length="145" mass="16354">MERKLKHKQQSDVPAQLRDRRPQHSPPVRTSEDSTASFMPSLSSLSHGFTPDRVEEEPEPRAEVEPSSPVLDLLPGFQTERVRSPTPILQGNQIQRIVPSRTPLLCIQSLIKVVILCGIPPIMKKDLQGHWKYDLRGGGVNFPLY</sequence>
<dbReference type="EMBL" id="CM042037">
    <property type="protein sequence ID" value="KAI3741863.1"/>
    <property type="molecule type" value="Genomic_DNA"/>
</dbReference>
<gene>
    <name evidence="1" type="ORF">L1987_59541</name>
</gene>
<accession>A0ACB9D5H9</accession>
<reference evidence="2" key="1">
    <citation type="journal article" date="2022" name="Mol. Ecol. Resour.">
        <title>The genomes of chicory, endive, great burdock and yacon provide insights into Asteraceae palaeo-polyploidization history and plant inulin production.</title>
        <authorList>
            <person name="Fan W."/>
            <person name="Wang S."/>
            <person name="Wang H."/>
            <person name="Wang A."/>
            <person name="Jiang F."/>
            <person name="Liu H."/>
            <person name="Zhao H."/>
            <person name="Xu D."/>
            <person name="Zhang Y."/>
        </authorList>
    </citation>
    <scope>NUCLEOTIDE SEQUENCE [LARGE SCALE GENOMIC DNA]</scope>
    <source>
        <strain evidence="2">cv. Yunnan</strain>
    </source>
</reference>
<organism evidence="1 2">
    <name type="scientific">Smallanthus sonchifolius</name>
    <dbReference type="NCBI Taxonomy" id="185202"/>
    <lineage>
        <taxon>Eukaryota</taxon>
        <taxon>Viridiplantae</taxon>
        <taxon>Streptophyta</taxon>
        <taxon>Embryophyta</taxon>
        <taxon>Tracheophyta</taxon>
        <taxon>Spermatophyta</taxon>
        <taxon>Magnoliopsida</taxon>
        <taxon>eudicotyledons</taxon>
        <taxon>Gunneridae</taxon>
        <taxon>Pentapetalae</taxon>
        <taxon>asterids</taxon>
        <taxon>campanulids</taxon>
        <taxon>Asterales</taxon>
        <taxon>Asteraceae</taxon>
        <taxon>Asteroideae</taxon>
        <taxon>Heliantheae alliance</taxon>
        <taxon>Millerieae</taxon>
        <taxon>Smallanthus</taxon>
    </lineage>
</organism>